<keyword evidence="4" id="KW-1185">Reference proteome</keyword>
<reference evidence="3" key="1">
    <citation type="submission" date="2023-08" db="EMBL/GenBank/DDBJ databases">
        <authorList>
            <person name="Chen Y."/>
            <person name="Shah S."/>
            <person name="Dougan E. K."/>
            <person name="Thang M."/>
            <person name="Chan C."/>
        </authorList>
    </citation>
    <scope>NUCLEOTIDE SEQUENCE</scope>
</reference>
<sequence>MTTVTDPALAAILQRRRLLSEPQLQATSWSEHDDAAFCKASVVRPGIVQEALAAIKERAPLPKPESTVQCFAMDTDSESEGSDGSAEEICTAPVQSSGSTWAGDEEPGSSSERERSASRQAELRAAQLLKPLTWHSTAAQLRAAAQHQLDLPDLTLLCRHGDGFTPLRDGETLGAVFGAVEELVLHPGRLLLVDHEASNRCSAHGARHGSSRPGLSELEEENAQLRAQLRAMEQRLAEAESRPKVVSDMREVVLDVTDSSAAGPEAEVRSEPGEPICVAADATGEAEDQSAQPTGPNAQVAKPDQDEAASLLSWFETLVLAEAEATAPEPWQPPEEKPEAIQRTASEKPLPGEVDTCTTEPHEPKLSPEPTLSPELQPSPELPSPESKPSAKPSPELKPSPKLPSPEVKPSPEPKLIPEAKLSPELQPSPELKPSSGLSPEAKPSPEPKLIPEAKLSPELQPSPEAKLSPELKPSPGLPSPEAKPSPEPKLIPEANLSPELKQSSEAKPSPELKPSPKLPSPEAKPSPEPKLIPEAKPSPEMPSPEAKLSPELKPSPEAKLSPEPKPSPDPKQIKVKAAEAALTAQEPTKKEAALPAAPVRKGAPLCVSLLSMQSPDQPAMKVNMTSKATIADLRAEVMRTFDMDDRMARRLRFLRKRNSCYVSFKETEFVREKIFLHDPDIRALSGLKLRSLPHAGGSSPAELVGEHSLPAGVDGVMQDFILRTFSRMSEEELSAWNALPKFVIWTIWFDIMSSPLFRQCLETSSRDSIFGSNFERKASIRMAKEDGVLREYAFHKRQLISVWFHDEVEDAAGNSVKEPPSDVPEALPAGTPAAEAKAKVLDDGGLFDFDELEEAELLR</sequence>
<dbReference type="EMBL" id="CAUJNA010003362">
    <property type="protein sequence ID" value="CAJ1400169.1"/>
    <property type="molecule type" value="Genomic_DNA"/>
</dbReference>
<comment type="caution">
    <text evidence="3">The sequence shown here is derived from an EMBL/GenBank/DDBJ whole genome shotgun (WGS) entry which is preliminary data.</text>
</comment>
<feature type="compositionally biased region" description="Pro residues" evidence="2">
    <location>
        <begin position="512"/>
        <end position="525"/>
    </location>
</feature>
<protein>
    <submittedName>
        <fullName evidence="3">Uncharacterized protein</fullName>
    </submittedName>
</protein>
<accession>A0AA36J6V2</accession>
<evidence type="ECO:0000256" key="1">
    <source>
        <dbReference type="SAM" id="Coils"/>
    </source>
</evidence>
<keyword evidence="1" id="KW-0175">Coiled coil</keyword>
<organism evidence="3 4">
    <name type="scientific">Effrenium voratum</name>
    <dbReference type="NCBI Taxonomy" id="2562239"/>
    <lineage>
        <taxon>Eukaryota</taxon>
        <taxon>Sar</taxon>
        <taxon>Alveolata</taxon>
        <taxon>Dinophyceae</taxon>
        <taxon>Suessiales</taxon>
        <taxon>Symbiodiniaceae</taxon>
        <taxon>Effrenium</taxon>
    </lineage>
</organism>
<feature type="region of interest" description="Disordered" evidence="2">
    <location>
        <begin position="75"/>
        <end position="120"/>
    </location>
</feature>
<evidence type="ECO:0000313" key="4">
    <source>
        <dbReference type="Proteomes" id="UP001178507"/>
    </source>
</evidence>
<feature type="region of interest" description="Disordered" evidence="2">
    <location>
        <begin position="283"/>
        <end position="309"/>
    </location>
</feature>
<evidence type="ECO:0000256" key="2">
    <source>
        <dbReference type="SAM" id="MobiDB-lite"/>
    </source>
</evidence>
<feature type="compositionally biased region" description="Low complexity" evidence="2">
    <location>
        <begin position="368"/>
        <end position="394"/>
    </location>
</feature>
<dbReference type="Proteomes" id="UP001178507">
    <property type="component" value="Unassembled WGS sequence"/>
</dbReference>
<feature type="compositionally biased region" description="Pro residues" evidence="2">
    <location>
        <begin position="396"/>
        <end position="409"/>
    </location>
</feature>
<dbReference type="AlphaFoldDB" id="A0AA36J6V2"/>
<gene>
    <name evidence="3" type="ORF">EVOR1521_LOCUS23578</name>
</gene>
<feature type="coiled-coil region" evidence="1">
    <location>
        <begin position="215"/>
        <end position="242"/>
    </location>
</feature>
<feature type="compositionally biased region" description="Pro residues" evidence="2">
    <location>
        <begin position="476"/>
        <end position="490"/>
    </location>
</feature>
<evidence type="ECO:0000313" key="3">
    <source>
        <dbReference type="EMBL" id="CAJ1400169.1"/>
    </source>
</evidence>
<feature type="compositionally biased region" description="Basic and acidic residues" evidence="2">
    <location>
        <begin position="549"/>
        <end position="573"/>
    </location>
</feature>
<name>A0AA36J6V2_9DINO</name>
<proteinExistence type="predicted"/>
<feature type="region of interest" description="Disordered" evidence="2">
    <location>
        <begin position="323"/>
        <end position="573"/>
    </location>
</feature>